<dbReference type="GO" id="GO:0030288">
    <property type="term" value="C:outer membrane-bounded periplasmic space"/>
    <property type="evidence" value="ECO:0007669"/>
    <property type="project" value="TreeGrafter"/>
</dbReference>
<dbReference type="GO" id="GO:0019808">
    <property type="term" value="F:polyamine binding"/>
    <property type="evidence" value="ECO:0007669"/>
    <property type="project" value="InterPro"/>
</dbReference>
<accession>A0A317FMV4</accession>
<dbReference type="PROSITE" id="PS51318">
    <property type="entry name" value="TAT"/>
    <property type="match status" value="1"/>
</dbReference>
<dbReference type="GO" id="GO:0015888">
    <property type="term" value="P:thiamine transport"/>
    <property type="evidence" value="ECO:0007669"/>
    <property type="project" value="TreeGrafter"/>
</dbReference>
<dbReference type="OrthoDB" id="6529964at2"/>
<organism evidence="3 4">
    <name type="scientific">Falsiroseomonas bella</name>
    <dbReference type="NCBI Taxonomy" id="2184016"/>
    <lineage>
        <taxon>Bacteria</taxon>
        <taxon>Pseudomonadati</taxon>
        <taxon>Pseudomonadota</taxon>
        <taxon>Alphaproteobacteria</taxon>
        <taxon>Acetobacterales</taxon>
        <taxon>Roseomonadaceae</taxon>
        <taxon>Falsiroseomonas</taxon>
    </lineage>
</organism>
<dbReference type="SUPFAM" id="SSF53850">
    <property type="entry name" value="Periplasmic binding protein-like II"/>
    <property type="match status" value="1"/>
</dbReference>
<dbReference type="Pfam" id="PF13343">
    <property type="entry name" value="SBP_bac_6"/>
    <property type="match status" value="1"/>
</dbReference>
<feature type="signal peptide" evidence="2">
    <location>
        <begin position="1"/>
        <end position="27"/>
    </location>
</feature>
<dbReference type="InterPro" id="IPR006311">
    <property type="entry name" value="TAT_signal"/>
</dbReference>
<reference evidence="4" key="1">
    <citation type="submission" date="2018-05" db="EMBL/GenBank/DDBJ databases">
        <authorList>
            <person name="Du Z."/>
            <person name="Wang X."/>
        </authorList>
    </citation>
    <scope>NUCLEOTIDE SEQUENCE [LARGE SCALE GENOMIC DNA]</scope>
    <source>
        <strain evidence="4">CQN31</strain>
    </source>
</reference>
<dbReference type="PANTHER" id="PTHR30006">
    <property type="entry name" value="THIAMINE-BINDING PERIPLASMIC PROTEIN-RELATED"/>
    <property type="match status" value="1"/>
</dbReference>
<keyword evidence="1 2" id="KW-0732">Signal</keyword>
<dbReference type="EMBL" id="QGNA01000001">
    <property type="protein sequence ID" value="PWS38966.1"/>
    <property type="molecule type" value="Genomic_DNA"/>
</dbReference>
<comment type="caution">
    <text evidence="3">The sequence shown here is derived from an EMBL/GenBank/DDBJ whole genome shotgun (WGS) entry which is preliminary data.</text>
</comment>
<dbReference type="AlphaFoldDB" id="A0A317FMV4"/>
<evidence type="ECO:0000313" key="3">
    <source>
        <dbReference type="EMBL" id="PWS38966.1"/>
    </source>
</evidence>
<evidence type="ECO:0000313" key="4">
    <source>
        <dbReference type="Proteomes" id="UP000245765"/>
    </source>
</evidence>
<evidence type="ECO:0000256" key="1">
    <source>
        <dbReference type="ARBA" id="ARBA00022729"/>
    </source>
</evidence>
<protein>
    <recommendedName>
        <fullName evidence="5">ABC transporter substrate-binding protein</fullName>
    </recommendedName>
</protein>
<keyword evidence="4" id="KW-1185">Reference proteome</keyword>
<dbReference type="GO" id="GO:0030976">
    <property type="term" value="F:thiamine pyrophosphate binding"/>
    <property type="evidence" value="ECO:0007669"/>
    <property type="project" value="TreeGrafter"/>
</dbReference>
<feature type="chain" id="PRO_5016359666" description="ABC transporter substrate-binding protein" evidence="2">
    <location>
        <begin position="28"/>
        <end position="347"/>
    </location>
</feature>
<name>A0A317FMV4_9PROT</name>
<dbReference type="Proteomes" id="UP000245765">
    <property type="component" value="Unassembled WGS sequence"/>
</dbReference>
<dbReference type="PRINTS" id="PR00909">
    <property type="entry name" value="SPERMDNBNDNG"/>
</dbReference>
<dbReference type="InterPro" id="IPR001188">
    <property type="entry name" value="Sperm_putr-bd"/>
</dbReference>
<sequence>MSVSRRSLARLGAAAAGLLAVSRLVHAQAARELVIVTYPGRLSEPHRWLADRMEARHRGLRIRLVPSDSQDIVAQIKAAQGHSPFDAMPNDEPPHITAMTEGYIARRSDAALANLGNVFPDLLARSGGFGVPATYSLVGIAYNSQMVRNAPTSWADLWRPEYRGKVGIARTSSNLGLATLAIAAKTHGGSERNLDVGWEKLRELQPRAARSPAILTQMLEREEIAIAPLWNNNTASAADKGLPIRFLMPAPGAIAILSFFSAIAQTRHPDLVNEWLDGILSAEYQARAAGAPYFFGPTVRGVTVPEAARPYTPSTPAEVLALQTIDWGAIAPQRGGLVERFDRVFAG</sequence>
<dbReference type="Gene3D" id="3.40.190.10">
    <property type="entry name" value="Periplasmic binding protein-like II"/>
    <property type="match status" value="2"/>
</dbReference>
<evidence type="ECO:0008006" key="5">
    <source>
        <dbReference type="Google" id="ProtNLM"/>
    </source>
</evidence>
<dbReference type="GO" id="GO:0030975">
    <property type="term" value="F:thiamine binding"/>
    <property type="evidence" value="ECO:0007669"/>
    <property type="project" value="TreeGrafter"/>
</dbReference>
<dbReference type="PANTHER" id="PTHR30006:SF2">
    <property type="entry name" value="ABC TRANSPORTER SUBSTRATE-BINDING PROTEIN"/>
    <property type="match status" value="1"/>
</dbReference>
<dbReference type="RefSeq" id="WP_109869587.1">
    <property type="nucleotide sequence ID" value="NZ_QGNA01000001.1"/>
</dbReference>
<dbReference type="GO" id="GO:0015846">
    <property type="term" value="P:polyamine transport"/>
    <property type="evidence" value="ECO:0007669"/>
    <property type="project" value="InterPro"/>
</dbReference>
<proteinExistence type="predicted"/>
<gene>
    <name evidence="3" type="ORF">DFH01_06895</name>
</gene>
<evidence type="ECO:0000256" key="2">
    <source>
        <dbReference type="SAM" id="SignalP"/>
    </source>
</evidence>